<sequence>MSPLQIRMDIDRRNRFGFLTMLAQEKMLMGAPALCDKIINDFLASAQNKVDPATNVRQISKRYGWAIVDITYLALPLSRISDVKDPSARLPPSQHPRISASLLLACSAARDVMATLQILSAHFLSTEYDMPQARDIASHFSTANINNCMAMMEQLAEEGNADCMTMQGRFLEKSGRKSEAKALYRRALETASLKVHRAWPHPMALPWVPPWRALPTLLLSDQNPTPEARAEAKAALEKGAFKADDPLAFYQLASFEDKKSPIWLKCMSKAAASGHLEATYQLGHFYMDVSSDSKTFLRSTKFKKALKFATSFKEGSVKLLAREWFEVAASGGHKPAMFELVKLYDDCGDRKSASEYLRRIMEPPPAGKAEEWQLVVEEAKKSLANRKLVRAKPV</sequence>
<evidence type="ECO:0000313" key="1">
    <source>
        <dbReference type="EMBL" id="KAF2634443.1"/>
    </source>
</evidence>
<name>A0A6A6RHI0_9PLEO</name>
<dbReference type="InterPro" id="IPR011990">
    <property type="entry name" value="TPR-like_helical_dom_sf"/>
</dbReference>
<proteinExistence type="predicted"/>
<dbReference type="OrthoDB" id="5379420at2759"/>
<evidence type="ECO:0000313" key="2">
    <source>
        <dbReference type="Proteomes" id="UP000799753"/>
    </source>
</evidence>
<evidence type="ECO:0008006" key="3">
    <source>
        <dbReference type="Google" id="ProtNLM"/>
    </source>
</evidence>
<organism evidence="1 2">
    <name type="scientific">Massarina eburnea CBS 473.64</name>
    <dbReference type="NCBI Taxonomy" id="1395130"/>
    <lineage>
        <taxon>Eukaryota</taxon>
        <taxon>Fungi</taxon>
        <taxon>Dikarya</taxon>
        <taxon>Ascomycota</taxon>
        <taxon>Pezizomycotina</taxon>
        <taxon>Dothideomycetes</taxon>
        <taxon>Pleosporomycetidae</taxon>
        <taxon>Pleosporales</taxon>
        <taxon>Massarineae</taxon>
        <taxon>Massarinaceae</taxon>
        <taxon>Massarina</taxon>
    </lineage>
</organism>
<gene>
    <name evidence="1" type="ORF">P280DRAFT_413790</name>
</gene>
<dbReference type="Gene3D" id="1.25.40.10">
    <property type="entry name" value="Tetratricopeptide repeat domain"/>
    <property type="match status" value="1"/>
</dbReference>
<dbReference type="Proteomes" id="UP000799753">
    <property type="component" value="Unassembled WGS sequence"/>
</dbReference>
<keyword evidence="2" id="KW-1185">Reference proteome</keyword>
<dbReference type="AlphaFoldDB" id="A0A6A6RHI0"/>
<accession>A0A6A6RHI0</accession>
<dbReference type="EMBL" id="MU006829">
    <property type="protein sequence ID" value="KAF2634443.1"/>
    <property type="molecule type" value="Genomic_DNA"/>
</dbReference>
<protein>
    <recommendedName>
        <fullName evidence="3">HCP-like protein</fullName>
    </recommendedName>
</protein>
<reference evidence="1" key="1">
    <citation type="journal article" date="2020" name="Stud. Mycol.">
        <title>101 Dothideomycetes genomes: a test case for predicting lifestyles and emergence of pathogens.</title>
        <authorList>
            <person name="Haridas S."/>
            <person name="Albert R."/>
            <person name="Binder M."/>
            <person name="Bloem J."/>
            <person name="Labutti K."/>
            <person name="Salamov A."/>
            <person name="Andreopoulos B."/>
            <person name="Baker S."/>
            <person name="Barry K."/>
            <person name="Bills G."/>
            <person name="Bluhm B."/>
            <person name="Cannon C."/>
            <person name="Castanera R."/>
            <person name="Culley D."/>
            <person name="Daum C."/>
            <person name="Ezra D."/>
            <person name="Gonzalez J."/>
            <person name="Henrissat B."/>
            <person name="Kuo A."/>
            <person name="Liang C."/>
            <person name="Lipzen A."/>
            <person name="Lutzoni F."/>
            <person name="Magnuson J."/>
            <person name="Mondo S."/>
            <person name="Nolan M."/>
            <person name="Ohm R."/>
            <person name="Pangilinan J."/>
            <person name="Park H.-J."/>
            <person name="Ramirez L."/>
            <person name="Alfaro M."/>
            <person name="Sun H."/>
            <person name="Tritt A."/>
            <person name="Yoshinaga Y."/>
            <person name="Zwiers L.-H."/>
            <person name="Turgeon B."/>
            <person name="Goodwin S."/>
            <person name="Spatafora J."/>
            <person name="Crous P."/>
            <person name="Grigoriev I."/>
        </authorList>
    </citation>
    <scope>NUCLEOTIDE SEQUENCE</scope>
    <source>
        <strain evidence="1">CBS 473.64</strain>
    </source>
</reference>